<protein>
    <recommendedName>
        <fullName evidence="8">Non-specific serine/threonine protein kinase</fullName>
    </recommendedName>
</protein>
<dbReference type="SUPFAM" id="SSF56112">
    <property type="entry name" value="Protein kinase-like (PK-like)"/>
    <property type="match status" value="1"/>
</dbReference>
<dbReference type="Pfam" id="PF07714">
    <property type="entry name" value="PK_Tyr_Ser-Thr"/>
    <property type="match status" value="1"/>
</dbReference>
<evidence type="ECO:0000256" key="3">
    <source>
        <dbReference type="SAM" id="MobiDB-lite"/>
    </source>
</evidence>
<sequence length="929" mass="103628">MAPYSLDGVVKREGYVSVKRAGLLRTWKSFSQRWVVLRSTSLCIFKNSMELDCVARINLNGITRLERTDIPRKGHCLRLDVAGAQWLLAFVSDNDLYSWHDSIYSVSPLTIFKSTNADETEVDLENIISGYSTSTPSSEFSMATPSPSKPLFRPSTHSPASSRVLLVDEEPLKSTVSLHARSFSHSTALSSGSTTIHSRSISHSTSSSSPIPPLPLRSTERQLLRDAVGLLCDLMEPRLLRKSDPGGEKPVDLVEMRLRPLARLRRKWRQPAYNVKAPITTDPAAEDEQEMRVFAEALRDGYVLCQLLNTLNGNTVVRPDDRNTNINKFLAATAKLAANGDIQQAPLFLPLDLEEATGYSLGRVATTIIALIEANSPATLRAKSPTPSAASIPRAPTPLRAATPPLTMAERARAELAHWQPRFEAQTRERVAECVGADEGDIVEELDSEFPDSKVYQHLISFVSESKPAQDNRFQAALLSLVQFMASLDLLWSLVQSFQLRVELLKLSSIFNISNDRQLRLAIEKDEADLGRLLQRVVGAERQKKRLLGLRGESAQCAVDFIQNVLDKGSLPASSSSVDSENFTLKARRLLVKLSEASDTLPASLFIRGVMRVDQEATFGGTFGDIYRASYEQRDVALKRMRVFQRNSEWHKLRQRFCREALLWQRLQHPFVLPFTGIDAESFPSFLCMVSPWMKHGTILKHLAENGNANVERRLFEIAQGLAYLHSQDIIHGDLRGSNILVDDGWHARLADFGLAVFSDATIATQTSHRGGSVRWMSPELHLPQSCGLDTFRRTFASDVYSFAFVCIELSQGKAPFFDIAHDAAVMLRVMSKERPPRPYDTVSGRPLISDSLWAIVQQCWAHDVAERPTMARVVEMMQEGNDELRIETSSNSSPLGKQPYQIHRASTTRRRPPAAAAATTSIYQSLSF</sequence>
<feature type="region of interest" description="Disordered" evidence="3">
    <location>
        <begin position="135"/>
        <end position="157"/>
    </location>
</feature>
<dbReference type="SUPFAM" id="SSF47576">
    <property type="entry name" value="Calponin-homology domain, CH-domain"/>
    <property type="match status" value="1"/>
</dbReference>
<dbReference type="Gene3D" id="2.30.29.30">
    <property type="entry name" value="Pleckstrin-homology domain (PH domain)/Phosphotyrosine-binding domain (PTB)"/>
    <property type="match status" value="1"/>
</dbReference>
<dbReference type="EMBL" id="JACAZE010000008">
    <property type="protein sequence ID" value="KAF7308472.1"/>
    <property type="molecule type" value="Genomic_DNA"/>
</dbReference>
<dbReference type="InterPro" id="IPR000719">
    <property type="entry name" value="Prot_kinase_dom"/>
</dbReference>
<dbReference type="SUPFAM" id="SSF50729">
    <property type="entry name" value="PH domain-like"/>
    <property type="match status" value="1"/>
</dbReference>
<gene>
    <name evidence="6" type="ORF">HMN09_00696200</name>
</gene>
<dbReference type="Gene3D" id="1.10.418.10">
    <property type="entry name" value="Calponin-like domain"/>
    <property type="match status" value="1"/>
</dbReference>
<comment type="caution">
    <text evidence="6">The sequence shown here is derived from an EMBL/GenBank/DDBJ whole genome shotgun (WGS) entry which is preliminary data.</text>
</comment>
<evidence type="ECO:0000259" key="4">
    <source>
        <dbReference type="PROSITE" id="PS50003"/>
    </source>
</evidence>
<dbReference type="CDD" id="cd00014">
    <property type="entry name" value="CH_SF"/>
    <property type="match status" value="1"/>
</dbReference>
<evidence type="ECO:0000313" key="7">
    <source>
        <dbReference type="Proteomes" id="UP000613580"/>
    </source>
</evidence>
<feature type="domain" description="Protein kinase" evidence="5">
    <location>
        <begin position="612"/>
        <end position="885"/>
    </location>
</feature>
<dbReference type="InterPro" id="IPR001245">
    <property type="entry name" value="Ser-Thr/Tyr_kinase_cat_dom"/>
</dbReference>
<proteinExistence type="predicted"/>
<dbReference type="InterPro" id="IPR011993">
    <property type="entry name" value="PH-like_dom_sf"/>
</dbReference>
<dbReference type="InterPro" id="IPR008266">
    <property type="entry name" value="Tyr_kinase_AS"/>
</dbReference>
<keyword evidence="2" id="KW-0067">ATP-binding</keyword>
<dbReference type="InterPro" id="IPR001849">
    <property type="entry name" value="PH_domain"/>
</dbReference>
<organism evidence="6 7">
    <name type="scientific">Mycena chlorophos</name>
    <name type="common">Agaric fungus</name>
    <name type="synonym">Agaricus chlorophos</name>
    <dbReference type="NCBI Taxonomy" id="658473"/>
    <lineage>
        <taxon>Eukaryota</taxon>
        <taxon>Fungi</taxon>
        <taxon>Dikarya</taxon>
        <taxon>Basidiomycota</taxon>
        <taxon>Agaricomycotina</taxon>
        <taxon>Agaricomycetes</taxon>
        <taxon>Agaricomycetidae</taxon>
        <taxon>Agaricales</taxon>
        <taxon>Marasmiineae</taxon>
        <taxon>Mycenaceae</taxon>
        <taxon>Mycena</taxon>
    </lineage>
</organism>
<dbReference type="InterPro" id="IPR036872">
    <property type="entry name" value="CH_dom_sf"/>
</dbReference>
<evidence type="ECO:0000256" key="1">
    <source>
        <dbReference type="ARBA" id="ARBA00022741"/>
    </source>
</evidence>
<feature type="region of interest" description="Disordered" evidence="3">
    <location>
        <begin position="380"/>
        <end position="401"/>
    </location>
</feature>
<dbReference type="GO" id="GO:0097527">
    <property type="term" value="P:necroptotic signaling pathway"/>
    <property type="evidence" value="ECO:0007669"/>
    <property type="project" value="TreeGrafter"/>
</dbReference>
<dbReference type="AlphaFoldDB" id="A0A8H6T225"/>
<accession>A0A8H6T225</accession>
<dbReference type="OrthoDB" id="10261027at2759"/>
<dbReference type="GO" id="GO:0005737">
    <property type="term" value="C:cytoplasm"/>
    <property type="evidence" value="ECO:0007669"/>
    <property type="project" value="UniProtKB-ARBA"/>
</dbReference>
<feature type="compositionally biased region" description="Low complexity" evidence="3">
    <location>
        <begin position="189"/>
        <end position="209"/>
    </location>
</feature>
<feature type="region of interest" description="Disordered" evidence="3">
    <location>
        <begin position="188"/>
        <end position="216"/>
    </location>
</feature>
<dbReference type="GO" id="GO:0004672">
    <property type="term" value="F:protein kinase activity"/>
    <property type="evidence" value="ECO:0007669"/>
    <property type="project" value="InterPro"/>
</dbReference>
<dbReference type="SMART" id="SM00233">
    <property type="entry name" value="PH"/>
    <property type="match status" value="1"/>
</dbReference>
<dbReference type="PROSITE" id="PS50011">
    <property type="entry name" value="PROTEIN_KINASE_DOM"/>
    <property type="match status" value="1"/>
</dbReference>
<dbReference type="Pfam" id="PF00169">
    <property type="entry name" value="PH"/>
    <property type="match status" value="1"/>
</dbReference>
<evidence type="ECO:0000313" key="6">
    <source>
        <dbReference type="EMBL" id="KAF7308472.1"/>
    </source>
</evidence>
<dbReference type="PROSITE" id="PS00109">
    <property type="entry name" value="PROTEIN_KINASE_TYR"/>
    <property type="match status" value="1"/>
</dbReference>
<reference evidence="6" key="1">
    <citation type="submission" date="2020-05" db="EMBL/GenBank/DDBJ databases">
        <title>Mycena genomes resolve the evolution of fungal bioluminescence.</title>
        <authorList>
            <person name="Tsai I.J."/>
        </authorList>
    </citation>
    <scope>NUCLEOTIDE SEQUENCE</scope>
    <source>
        <strain evidence="6">110903Hualien_Pintung</strain>
    </source>
</reference>
<name>A0A8H6T225_MYCCL</name>
<feature type="compositionally biased region" description="Polar residues" evidence="3">
    <location>
        <begin position="135"/>
        <end position="146"/>
    </location>
</feature>
<keyword evidence="1" id="KW-0547">Nucleotide-binding</keyword>
<keyword evidence="7" id="KW-1185">Reference proteome</keyword>
<dbReference type="Proteomes" id="UP000613580">
    <property type="component" value="Unassembled WGS sequence"/>
</dbReference>
<dbReference type="InterPro" id="IPR051681">
    <property type="entry name" value="Ser/Thr_Kinases-Pseudokinases"/>
</dbReference>
<dbReference type="Gene3D" id="1.10.510.10">
    <property type="entry name" value="Transferase(Phosphotransferase) domain 1"/>
    <property type="match status" value="1"/>
</dbReference>
<dbReference type="PANTHER" id="PTHR44329:SF298">
    <property type="entry name" value="MIXED LINEAGE KINASE DOMAIN-LIKE PROTEIN"/>
    <property type="match status" value="1"/>
</dbReference>
<dbReference type="PANTHER" id="PTHR44329">
    <property type="entry name" value="SERINE/THREONINE-PROTEIN KINASE TNNI3K-RELATED"/>
    <property type="match status" value="1"/>
</dbReference>
<dbReference type="PROSITE" id="PS50003">
    <property type="entry name" value="PH_DOMAIN"/>
    <property type="match status" value="1"/>
</dbReference>
<evidence type="ECO:0000259" key="5">
    <source>
        <dbReference type="PROSITE" id="PS50011"/>
    </source>
</evidence>
<dbReference type="InterPro" id="IPR011009">
    <property type="entry name" value="Kinase-like_dom_sf"/>
</dbReference>
<dbReference type="GO" id="GO:0005524">
    <property type="term" value="F:ATP binding"/>
    <property type="evidence" value="ECO:0007669"/>
    <property type="project" value="UniProtKB-KW"/>
</dbReference>
<feature type="domain" description="PH" evidence="4">
    <location>
        <begin position="9"/>
        <end position="108"/>
    </location>
</feature>
<evidence type="ECO:0000256" key="2">
    <source>
        <dbReference type="ARBA" id="ARBA00022840"/>
    </source>
</evidence>
<evidence type="ECO:0008006" key="8">
    <source>
        <dbReference type="Google" id="ProtNLM"/>
    </source>
</evidence>
<feature type="region of interest" description="Disordered" evidence="3">
    <location>
        <begin position="888"/>
        <end position="916"/>
    </location>
</feature>